<dbReference type="PANTHER" id="PTHR22780">
    <property type="entry name" value="ADAPTIN, ALPHA/GAMMA/EPSILON"/>
    <property type="match status" value="1"/>
</dbReference>
<evidence type="ECO:0000313" key="9">
    <source>
        <dbReference type="Proteomes" id="UP000515908"/>
    </source>
</evidence>
<dbReference type="InterPro" id="IPR050840">
    <property type="entry name" value="Adaptor_Complx_Large_Subunit"/>
</dbReference>
<dbReference type="GO" id="GO:0005794">
    <property type="term" value="C:Golgi apparatus"/>
    <property type="evidence" value="ECO:0007669"/>
    <property type="project" value="UniProtKB-SubCell"/>
</dbReference>
<dbReference type="Gene3D" id="1.25.10.10">
    <property type="entry name" value="Leucine-rich Repeat Variant"/>
    <property type="match status" value="1"/>
</dbReference>
<name>A0A7G2C7S9_9TRYP</name>
<keyword evidence="5" id="KW-0333">Golgi apparatus</keyword>
<reference evidence="8 9" key="1">
    <citation type="submission" date="2020-08" db="EMBL/GenBank/DDBJ databases">
        <authorList>
            <person name="Newling K."/>
            <person name="Davey J."/>
            <person name="Forrester S."/>
        </authorList>
    </citation>
    <scope>NUCLEOTIDE SEQUENCE [LARGE SCALE GENOMIC DNA]</scope>
    <source>
        <strain evidence="9">Crithidia deanei Carvalho (ATCC PRA-265)</strain>
    </source>
</reference>
<dbReference type="InterPro" id="IPR008152">
    <property type="entry name" value="Clathrin_a/b/g-adaptin_app_Ig"/>
</dbReference>
<evidence type="ECO:0000256" key="1">
    <source>
        <dbReference type="ARBA" id="ARBA00004308"/>
    </source>
</evidence>
<evidence type="ECO:0000256" key="4">
    <source>
        <dbReference type="ARBA" id="ARBA00022927"/>
    </source>
</evidence>
<dbReference type="VEuPathDB" id="TriTrypDB:ADEAN_000224400"/>
<dbReference type="GO" id="GO:0006886">
    <property type="term" value="P:intracellular protein transport"/>
    <property type="evidence" value="ECO:0007669"/>
    <property type="project" value="InterPro"/>
</dbReference>
<accession>A0A7G2C7S9</accession>
<dbReference type="SUPFAM" id="SSF49348">
    <property type="entry name" value="Clathrin adaptor appendage domain"/>
    <property type="match status" value="1"/>
</dbReference>
<feature type="domain" description="GAE" evidence="7">
    <location>
        <begin position="427"/>
        <end position="539"/>
    </location>
</feature>
<evidence type="ECO:0000259" key="7">
    <source>
        <dbReference type="PROSITE" id="PS50180"/>
    </source>
</evidence>
<dbReference type="InterPro" id="IPR013041">
    <property type="entry name" value="Clathrin_app_Ig-like_sf"/>
</dbReference>
<dbReference type="InterPro" id="IPR002553">
    <property type="entry name" value="Clathrin/coatomer_adapt-like_N"/>
</dbReference>
<evidence type="ECO:0000256" key="6">
    <source>
        <dbReference type="ARBA" id="ARBA00023136"/>
    </source>
</evidence>
<dbReference type="GO" id="GO:0030117">
    <property type="term" value="C:membrane coat"/>
    <property type="evidence" value="ECO:0007669"/>
    <property type="project" value="InterPro"/>
</dbReference>
<dbReference type="SUPFAM" id="SSF48371">
    <property type="entry name" value="ARM repeat"/>
    <property type="match status" value="1"/>
</dbReference>
<dbReference type="EMBL" id="LR877148">
    <property type="protein sequence ID" value="CAD2214793.1"/>
    <property type="molecule type" value="Genomic_DNA"/>
</dbReference>
<evidence type="ECO:0000256" key="5">
    <source>
        <dbReference type="ARBA" id="ARBA00023034"/>
    </source>
</evidence>
<keyword evidence="9" id="KW-1185">Reference proteome</keyword>
<dbReference type="Gene3D" id="2.60.40.1230">
    <property type="match status" value="1"/>
</dbReference>
<dbReference type="Proteomes" id="UP000515908">
    <property type="component" value="Chromosome 04"/>
</dbReference>
<dbReference type="Pfam" id="PF02883">
    <property type="entry name" value="Alpha_adaptinC2"/>
    <property type="match status" value="1"/>
</dbReference>
<keyword evidence="4" id="KW-0653">Protein transport</keyword>
<dbReference type="InterPro" id="IPR008153">
    <property type="entry name" value="GAE_dom"/>
</dbReference>
<keyword evidence="6" id="KW-0472">Membrane</keyword>
<evidence type="ECO:0000256" key="2">
    <source>
        <dbReference type="ARBA" id="ARBA00004555"/>
    </source>
</evidence>
<dbReference type="Pfam" id="PF01602">
    <property type="entry name" value="Adaptin_N"/>
    <property type="match status" value="1"/>
</dbReference>
<protein>
    <submittedName>
        <fullName evidence="8">Adaptin N terminal region/Adaptin C-terminal domain containing protein, putative</fullName>
    </submittedName>
</protein>
<evidence type="ECO:0000313" key="8">
    <source>
        <dbReference type="EMBL" id="CAD2214793.1"/>
    </source>
</evidence>
<evidence type="ECO:0000256" key="3">
    <source>
        <dbReference type="ARBA" id="ARBA00022448"/>
    </source>
</evidence>
<dbReference type="InterPro" id="IPR016024">
    <property type="entry name" value="ARM-type_fold"/>
</dbReference>
<gene>
    <name evidence="8" type="ORF">ADEAN_000224400</name>
</gene>
<comment type="subcellular location">
    <subcellularLocation>
        <location evidence="1">Endomembrane system</location>
    </subcellularLocation>
    <subcellularLocation>
        <location evidence="2">Golgi apparatus</location>
    </subcellularLocation>
</comment>
<dbReference type="PROSITE" id="PS50180">
    <property type="entry name" value="GAE"/>
    <property type="match status" value="1"/>
</dbReference>
<dbReference type="InterPro" id="IPR011989">
    <property type="entry name" value="ARM-like"/>
</dbReference>
<dbReference type="SMART" id="SM00809">
    <property type="entry name" value="Alpha_adaptinC2"/>
    <property type="match status" value="1"/>
</dbReference>
<dbReference type="GO" id="GO:0016192">
    <property type="term" value="P:vesicle-mediated transport"/>
    <property type="evidence" value="ECO:0007669"/>
    <property type="project" value="InterPro"/>
</dbReference>
<dbReference type="AlphaFoldDB" id="A0A7G2C7S9"/>
<sequence length="539" mass="59402">MRIIGQGSAVTSEALNDVLAQVITNTDASRNVGCAIHYECVRTINTIESDDGLRLLAVNTISRFLSSSRDNNLRVVALKTLLDYAHTYGDLDTVQQHRETIIECMRDPDVSIRRRALELTVALVTEDNVRLMVPDLLQYLTLCSNDMREETTTHICRIIEEKSPGDEWRVELSLKVLKVSKQHAKVDFAKRLVGILSQQKEDVQATSVKFLWDEASFPFDAIHHARKAFMVAALWSIGEYCDLLTTKYKVTPQEVVTCLVDITNNTPFPLLKQYGLTAMMKTATKFPAVAKSALSAMSSHLSSLDCELQQRASEYATLLKDFPEDAKFCFAKMPPICPAPEEEAKPVQVVSVSPDALQKQTATALDDLFGFDGPKPDSIVSQTQAEKAAAGGATLDDIFGDAPNNKSAPSPVSSPTHVDPFADVPAEPAPGKKVFECPDFSVFLTYEQRESVFDTQIKVLNTLDSEISQISIQIAAARQCVLNVAPQSLSSLSPHATLVQQLELDTTNGEKNKGVLLLRVKFMYSVNGQAREQLFQISA</sequence>
<organism evidence="8 9">
    <name type="scientific">Angomonas deanei</name>
    <dbReference type="NCBI Taxonomy" id="59799"/>
    <lineage>
        <taxon>Eukaryota</taxon>
        <taxon>Discoba</taxon>
        <taxon>Euglenozoa</taxon>
        <taxon>Kinetoplastea</taxon>
        <taxon>Metakinetoplastina</taxon>
        <taxon>Trypanosomatida</taxon>
        <taxon>Trypanosomatidae</taxon>
        <taxon>Strigomonadinae</taxon>
        <taxon>Angomonas</taxon>
    </lineage>
</organism>
<proteinExistence type="predicted"/>
<keyword evidence="3" id="KW-0813">Transport</keyword>